<feature type="region of interest" description="Disordered" evidence="1">
    <location>
        <begin position="1"/>
        <end position="45"/>
    </location>
</feature>
<feature type="region of interest" description="Disordered" evidence="1">
    <location>
        <begin position="50"/>
        <end position="69"/>
    </location>
</feature>
<accession>A0A1A8EC14</accession>
<reference evidence="2" key="1">
    <citation type="submission" date="2016-05" db="EMBL/GenBank/DDBJ databases">
        <authorList>
            <person name="Lavstsen T."/>
            <person name="Jespersen J.S."/>
        </authorList>
    </citation>
    <scope>NUCLEOTIDE SEQUENCE</scope>
    <source>
        <tissue evidence="2">Brain</tissue>
    </source>
</reference>
<feature type="non-terminal residue" evidence="2">
    <location>
        <position position="1"/>
    </location>
</feature>
<dbReference type="AlphaFoldDB" id="A0A1A8EC14"/>
<organism evidence="2">
    <name type="scientific">Nothobranchius kadleci</name>
    <name type="common">African annual killifish</name>
    <dbReference type="NCBI Taxonomy" id="1051664"/>
    <lineage>
        <taxon>Eukaryota</taxon>
        <taxon>Metazoa</taxon>
        <taxon>Chordata</taxon>
        <taxon>Craniata</taxon>
        <taxon>Vertebrata</taxon>
        <taxon>Euteleostomi</taxon>
        <taxon>Actinopterygii</taxon>
        <taxon>Neopterygii</taxon>
        <taxon>Teleostei</taxon>
        <taxon>Neoteleostei</taxon>
        <taxon>Acanthomorphata</taxon>
        <taxon>Ovalentaria</taxon>
        <taxon>Atherinomorphae</taxon>
        <taxon>Cyprinodontiformes</taxon>
        <taxon>Nothobranchiidae</taxon>
        <taxon>Nothobranchius</taxon>
    </lineage>
</organism>
<evidence type="ECO:0000256" key="1">
    <source>
        <dbReference type="SAM" id="MobiDB-lite"/>
    </source>
</evidence>
<sequence length="147" mass="14852">CSSRKTSGRSGSPSGTSSPVPFASSLPKLQRADRTVSARQAELGAGVWVSGTASPRCCPGETKGERDYGSASTRFLSCNEARATDPERAQLTSLIGTGRDGGRGSLPDPGGPGPRLSWRDAPAAAAAAAEPLPGRGGGADEHQAGDF</sequence>
<feature type="compositionally biased region" description="Basic and acidic residues" evidence="1">
    <location>
        <begin position="138"/>
        <end position="147"/>
    </location>
</feature>
<feature type="compositionally biased region" description="Low complexity" evidence="1">
    <location>
        <begin position="1"/>
        <end position="19"/>
    </location>
</feature>
<protein>
    <submittedName>
        <fullName evidence="2">Uncharacterized protein</fullName>
    </submittedName>
</protein>
<proteinExistence type="predicted"/>
<gene>
    <name evidence="2" type="primary">Nfu_g_1_018065</name>
</gene>
<feature type="region of interest" description="Disordered" evidence="1">
    <location>
        <begin position="79"/>
        <end position="147"/>
    </location>
</feature>
<feature type="compositionally biased region" description="Low complexity" evidence="1">
    <location>
        <begin position="121"/>
        <end position="133"/>
    </location>
</feature>
<evidence type="ECO:0000313" key="2">
    <source>
        <dbReference type="EMBL" id="SBQ43141.1"/>
    </source>
</evidence>
<name>A0A1A8EC14_NOTKA</name>
<dbReference type="EMBL" id="HAEA01014661">
    <property type="protein sequence ID" value="SBQ43141.1"/>
    <property type="molecule type" value="Transcribed_RNA"/>
</dbReference>
<reference evidence="2" key="2">
    <citation type="submission" date="2016-06" db="EMBL/GenBank/DDBJ databases">
        <title>The genome of a short-lived fish provides insights into sex chromosome evolution and the genetic control of aging.</title>
        <authorList>
            <person name="Reichwald K."/>
            <person name="Felder M."/>
            <person name="Petzold A."/>
            <person name="Koch P."/>
            <person name="Groth M."/>
            <person name="Platzer M."/>
        </authorList>
    </citation>
    <scope>NUCLEOTIDE SEQUENCE</scope>
    <source>
        <tissue evidence="2">Brain</tissue>
    </source>
</reference>